<evidence type="ECO:0000256" key="4">
    <source>
        <dbReference type="ARBA" id="ARBA00023139"/>
    </source>
</evidence>
<feature type="signal peptide" evidence="6">
    <location>
        <begin position="1"/>
        <end position="19"/>
    </location>
</feature>
<feature type="chain" id="PRO_5045919353" evidence="6">
    <location>
        <begin position="20"/>
        <end position="551"/>
    </location>
</feature>
<evidence type="ECO:0000313" key="8">
    <source>
        <dbReference type="Proteomes" id="UP001240171"/>
    </source>
</evidence>
<organism evidence="7 8">
    <name type="scientific">Paenibacillus lacisoli</name>
    <dbReference type="NCBI Taxonomy" id="3064525"/>
    <lineage>
        <taxon>Bacteria</taxon>
        <taxon>Bacillati</taxon>
        <taxon>Bacillota</taxon>
        <taxon>Bacilli</taxon>
        <taxon>Bacillales</taxon>
        <taxon>Paenibacillaceae</taxon>
        <taxon>Paenibacillus</taxon>
    </lineage>
</organism>
<evidence type="ECO:0000256" key="2">
    <source>
        <dbReference type="ARBA" id="ARBA00022729"/>
    </source>
</evidence>
<evidence type="ECO:0000256" key="6">
    <source>
        <dbReference type="SAM" id="SignalP"/>
    </source>
</evidence>
<keyword evidence="5" id="KW-0449">Lipoprotein</keyword>
<dbReference type="EMBL" id="JAUQTB010000010">
    <property type="protein sequence ID" value="MDO7907904.1"/>
    <property type="molecule type" value="Genomic_DNA"/>
</dbReference>
<keyword evidence="4" id="KW-0564">Palmitate</keyword>
<accession>A0ABT9CF52</accession>
<name>A0ABT9CF52_9BACL</name>
<sequence length="551" mass="61853">MYRKMMTLLLACTFVFVTACGSGGDKEEAVETAAPIELKDGKYDPPVQMSYLRSWNDDTRFRNGETPQDNVHTKWAKERLGIELTTPWTAAHTNDAFYTKLRLSLSANEELPDVVVIRGDYNLVRELIESGKFADAGALFDQYASKTWKEAADSAPTEWYPYMFEGKRMGIPVYDYAYNSDPVLFIREDWLKKLNLKEPTNIDELEKVMDAFTNQDPDGNGKKDTYGMTAGWKNNFNTWMSETGWVFGMFDTMPGQWNKAADNTLEYGSIQPGIKEGLGTLKDWLDKGYLPKEAGVYDETKAAELFTAGKAGMIVGPHWMPNWPIDDVKKNVKGASYKAIALPKGPTGESHHHGSGASNGVILINKDMKNPEIFFTYQNYLFDNFANPAVGSEFENGFAKGYDYDIVDGKVLGEAEVKDGVAPVKYTLTYDGARIPDLLMETLSKLASGQEPKTPFEKNIKISNKPEVFPAAQVVVDHKGDAIKNEFTGAPTDTMKMKKDALDKMEKDTFSKIVYGQLPLDEFDKFVEKWTSMGGEQITTEVNEWYKSVQN</sequence>
<proteinExistence type="predicted"/>
<dbReference type="Proteomes" id="UP001240171">
    <property type="component" value="Unassembled WGS sequence"/>
</dbReference>
<dbReference type="Pfam" id="PF01547">
    <property type="entry name" value="SBP_bac_1"/>
    <property type="match status" value="1"/>
</dbReference>
<dbReference type="InterPro" id="IPR050490">
    <property type="entry name" value="Bact_solute-bd_prot1"/>
</dbReference>
<dbReference type="CDD" id="cd13580">
    <property type="entry name" value="PBP2_AlgQ_like_1"/>
    <property type="match status" value="1"/>
</dbReference>
<protein>
    <submittedName>
        <fullName evidence="7">Extracellular solute-binding protein</fullName>
    </submittedName>
</protein>
<dbReference type="PANTHER" id="PTHR43649:SF33">
    <property type="entry name" value="POLYGALACTURONAN_RHAMNOGALACTURONAN-BINDING PROTEIN YTCQ"/>
    <property type="match status" value="1"/>
</dbReference>
<dbReference type="RefSeq" id="WP_305025121.1">
    <property type="nucleotide sequence ID" value="NZ_JAUQTB010000010.1"/>
</dbReference>
<gene>
    <name evidence="7" type="ORF">Q5741_15940</name>
</gene>
<evidence type="ECO:0000256" key="1">
    <source>
        <dbReference type="ARBA" id="ARBA00022475"/>
    </source>
</evidence>
<comment type="caution">
    <text evidence="7">The sequence shown here is derived from an EMBL/GenBank/DDBJ whole genome shotgun (WGS) entry which is preliminary data.</text>
</comment>
<evidence type="ECO:0000256" key="5">
    <source>
        <dbReference type="ARBA" id="ARBA00023288"/>
    </source>
</evidence>
<reference evidence="7 8" key="1">
    <citation type="submission" date="2023-07" db="EMBL/GenBank/DDBJ databases">
        <title>Paenibacillus sp. JX-17 nov. isolated from soil.</title>
        <authorList>
            <person name="Wan Y."/>
            <person name="Liu B."/>
        </authorList>
    </citation>
    <scope>NUCLEOTIDE SEQUENCE [LARGE SCALE GENOMIC DNA]</scope>
    <source>
        <strain evidence="7 8">JX-17</strain>
    </source>
</reference>
<keyword evidence="1" id="KW-1003">Cell membrane</keyword>
<keyword evidence="2 6" id="KW-0732">Signal</keyword>
<dbReference type="InterPro" id="IPR006059">
    <property type="entry name" value="SBP"/>
</dbReference>
<evidence type="ECO:0000313" key="7">
    <source>
        <dbReference type="EMBL" id="MDO7907904.1"/>
    </source>
</evidence>
<keyword evidence="8" id="KW-1185">Reference proteome</keyword>
<dbReference type="SUPFAM" id="SSF53850">
    <property type="entry name" value="Periplasmic binding protein-like II"/>
    <property type="match status" value="1"/>
</dbReference>
<evidence type="ECO:0000256" key="3">
    <source>
        <dbReference type="ARBA" id="ARBA00023136"/>
    </source>
</evidence>
<dbReference type="PROSITE" id="PS51257">
    <property type="entry name" value="PROKAR_LIPOPROTEIN"/>
    <property type="match status" value="1"/>
</dbReference>
<dbReference type="Gene3D" id="3.40.190.10">
    <property type="entry name" value="Periplasmic binding protein-like II"/>
    <property type="match status" value="2"/>
</dbReference>
<keyword evidence="3" id="KW-0472">Membrane</keyword>
<dbReference type="PANTHER" id="PTHR43649">
    <property type="entry name" value="ARABINOSE-BINDING PROTEIN-RELATED"/>
    <property type="match status" value="1"/>
</dbReference>